<dbReference type="AlphaFoldDB" id="A0A4P9YIL5"/>
<evidence type="ECO:0000313" key="2">
    <source>
        <dbReference type="Proteomes" id="UP000281549"/>
    </source>
</evidence>
<dbReference type="Proteomes" id="UP000281549">
    <property type="component" value="Unassembled WGS sequence"/>
</dbReference>
<name>A0A4P9YIL5_ROZAC</name>
<gene>
    <name evidence="1" type="ORF">ROZALSC1DRAFT_14013</name>
</gene>
<organism evidence="1 2">
    <name type="scientific">Rozella allomycis (strain CSF55)</name>
    <dbReference type="NCBI Taxonomy" id="988480"/>
    <lineage>
        <taxon>Eukaryota</taxon>
        <taxon>Fungi</taxon>
        <taxon>Fungi incertae sedis</taxon>
        <taxon>Cryptomycota</taxon>
        <taxon>Cryptomycota incertae sedis</taxon>
        <taxon>Rozella</taxon>
    </lineage>
</organism>
<proteinExistence type="predicted"/>
<sequence>PGIPGSAICVQKFDDSRMRAIHITYRISLRSSSMREPRDPLLKAVNLIG</sequence>
<accession>A0A4P9YIL5</accession>
<dbReference type="PANTHER" id="PTHR33205">
    <property type="entry name" value="TRANSMEMBRANE PROTEIN"/>
    <property type="match status" value="1"/>
</dbReference>
<dbReference type="AntiFam" id="ANF00034">
    <property type="entry name" value="Antisense to 5.8S rRNA"/>
</dbReference>
<dbReference type="PANTHER" id="PTHR33205:SF1">
    <property type="entry name" value="TRANSMEMBRANE PROTEIN"/>
    <property type="match status" value="1"/>
</dbReference>
<protein>
    <submittedName>
        <fullName evidence="1">Uncharacterized protein</fullName>
    </submittedName>
</protein>
<evidence type="ECO:0000313" key="1">
    <source>
        <dbReference type="EMBL" id="RKP19416.1"/>
    </source>
</evidence>
<reference evidence="2" key="1">
    <citation type="journal article" date="2018" name="Nat. Microbiol.">
        <title>Leveraging single-cell genomics to expand the fungal tree of life.</title>
        <authorList>
            <person name="Ahrendt S.R."/>
            <person name="Quandt C.A."/>
            <person name="Ciobanu D."/>
            <person name="Clum A."/>
            <person name="Salamov A."/>
            <person name="Andreopoulos B."/>
            <person name="Cheng J.F."/>
            <person name="Woyke T."/>
            <person name="Pelin A."/>
            <person name="Henrissat B."/>
            <person name="Reynolds N.K."/>
            <person name="Benny G.L."/>
            <person name="Smith M.E."/>
            <person name="James T.Y."/>
            <person name="Grigoriev I.V."/>
        </authorList>
    </citation>
    <scope>NUCLEOTIDE SEQUENCE [LARGE SCALE GENOMIC DNA]</scope>
    <source>
        <strain evidence="2">CSF55</strain>
    </source>
</reference>
<feature type="non-terminal residue" evidence="1">
    <location>
        <position position="1"/>
    </location>
</feature>
<dbReference type="EMBL" id="ML005226">
    <property type="protein sequence ID" value="RKP19416.1"/>
    <property type="molecule type" value="Genomic_DNA"/>
</dbReference>